<comment type="caution">
    <text evidence="1">The sequence shown here is derived from an EMBL/GenBank/DDBJ whole genome shotgun (WGS) entry which is preliminary data.</text>
</comment>
<evidence type="ECO:0000313" key="2">
    <source>
        <dbReference type="Proteomes" id="UP000828390"/>
    </source>
</evidence>
<keyword evidence="2" id="KW-1185">Reference proteome</keyword>
<organism evidence="1 2">
    <name type="scientific">Dreissena polymorpha</name>
    <name type="common">Zebra mussel</name>
    <name type="synonym">Mytilus polymorpha</name>
    <dbReference type="NCBI Taxonomy" id="45954"/>
    <lineage>
        <taxon>Eukaryota</taxon>
        <taxon>Metazoa</taxon>
        <taxon>Spiralia</taxon>
        <taxon>Lophotrochozoa</taxon>
        <taxon>Mollusca</taxon>
        <taxon>Bivalvia</taxon>
        <taxon>Autobranchia</taxon>
        <taxon>Heteroconchia</taxon>
        <taxon>Euheterodonta</taxon>
        <taxon>Imparidentia</taxon>
        <taxon>Neoheterodontei</taxon>
        <taxon>Myida</taxon>
        <taxon>Dreissenoidea</taxon>
        <taxon>Dreissenidae</taxon>
        <taxon>Dreissena</taxon>
    </lineage>
</organism>
<sequence>MQDLGAGSDKEPCRKNACTAPPSARQIIVWSVLAVIKVIHFTTLVPELHNF</sequence>
<dbReference type="AlphaFoldDB" id="A0A9D4HCU9"/>
<name>A0A9D4HCU9_DREPO</name>
<proteinExistence type="predicted"/>
<accession>A0A9D4HCU9</accession>
<reference evidence="1" key="1">
    <citation type="journal article" date="2019" name="bioRxiv">
        <title>The Genome of the Zebra Mussel, Dreissena polymorpha: A Resource for Invasive Species Research.</title>
        <authorList>
            <person name="McCartney M.A."/>
            <person name="Auch B."/>
            <person name="Kono T."/>
            <person name="Mallez S."/>
            <person name="Zhang Y."/>
            <person name="Obille A."/>
            <person name="Becker A."/>
            <person name="Abrahante J.E."/>
            <person name="Garbe J."/>
            <person name="Badalamenti J.P."/>
            <person name="Herman A."/>
            <person name="Mangelson H."/>
            <person name="Liachko I."/>
            <person name="Sullivan S."/>
            <person name="Sone E.D."/>
            <person name="Koren S."/>
            <person name="Silverstein K.A.T."/>
            <person name="Beckman K.B."/>
            <person name="Gohl D.M."/>
        </authorList>
    </citation>
    <scope>NUCLEOTIDE SEQUENCE</scope>
    <source>
        <strain evidence="1">Duluth1</strain>
        <tissue evidence="1">Whole animal</tissue>
    </source>
</reference>
<reference evidence="1" key="2">
    <citation type="submission" date="2020-11" db="EMBL/GenBank/DDBJ databases">
        <authorList>
            <person name="McCartney M.A."/>
            <person name="Auch B."/>
            <person name="Kono T."/>
            <person name="Mallez S."/>
            <person name="Becker A."/>
            <person name="Gohl D.M."/>
            <person name="Silverstein K.A.T."/>
            <person name="Koren S."/>
            <person name="Bechman K.B."/>
            <person name="Herman A."/>
            <person name="Abrahante J.E."/>
            <person name="Garbe J."/>
        </authorList>
    </citation>
    <scope>NUCLEOTIDE SEQUENCE</scope>
    <source>
        <strain evidence="1">Duluth1</strain>
        <tissue evidence="1">Whole animal</tissue>
    </source>
</reference>
<gene>
    <name evidence="1" type="ORF">DPMN_104898</name>
</gene>
<evidence type="ECO:0000313" key="1">
    <source>
        <dbReference type="EMBL" id="KAH3831628.1"/>
    </source>
</evidence>
<protein>
    <submittedName>
        <fullName evidence="1">Uncharacterized protein</fullName>
    </submittedName>
</protein>
<dbReference type="Proteomes" id="UP000828390">
    <property type="component" value="Unassembled WGS sequence"/>
</dbReference>
<dbReference type="EMBL" id="JAIWYP010000004">
    <property type="protein sequence ID" value="KAH3831628.1"/>
    <property type="molecule type" value="Genomic_DNA"/>
</dbReference>